<evidence type="ECO:0000256" key="12">
    <source>
        <dbReference type="RuleBase" id="RU004424"/>
    </source>
</evidence>
<evidence type="ECO:0000259" key="14">
    <source>
        <dbReference type="PROSITE" id="PS50262"/>
    </source>
</evidence>
<dbReference type="OMA" id="YQWVFIL"/>
<name>H3A0Y0_LATCH</name>
<dbReference type="Gene3D" id="1.20.1070.10">
    <property type="entry name" value="Rhodopsin 7-helix transmembrane proteins"/>
    <property type="match status" value="1"/>
</dbReference>
<evidence type="ECO:0000256" key="5">
    <source>
        <dbReference type="ARBA" id="ARBA00022692"/>
    </source>
</evidence>
<dbReference type="InterPro" id="IPR017452">
    <property type="entry name" value="GPCR_Rhodpsn_7TM"/>
</dbReference>
<dbReference type="AlphaFoldDB" id="H3A0Y0"/>
<dbReference type="GO" id="GO:0016020">
    <property type="term" value="C:membrane"/>
    <property type="evidence" value="ECO:0007669"/>
    <property type="project" value="UniProtKB-SubCell"/>
</dbReference>
<comment type="similarity">
    <text evidence="2 11">Belongs to the G-protein coupled receptor T2R family.</text>
</comment>
<dbReference type="eggNOG" id="ENOG502SY8P">
    <property type="taxonomic scope" value="Eukaryota"/>
</dbReference>
<evidence type="ECO:0000256" key="6">
    <source>
        <dbReference type="ARBA" id="ARBA00022989"/>
    </source>
</evidence>
<dbReference type="PANTHER" id="PTHR11394:SF47">
    <property type="entry name" value="TASTE RECEPTOR TYPE 2 MEMBER 40"/>
    <property type="match status" value="1"/>
</dbReference>
<sequence>NMRVTDIVCMSVSMVLLWFGCVWNTFIMVVFFQEYRRTRTLQPYEVIVMLLVVSSILLELVSVSWLVIYFLNLCLYVGEVFYQVSDTFILFFPKLIVWFTASLCLVYCVKIVKVNWSFFLKLKQKISLVVKFMIFLTLLICAFISIPVHSVIKFNFNATNVCREYFILQDETKNSPIYSFLISTLTSFLPLIIMLISSLGIVIFLFYHLRNMDKNAIPSNTSRNDAHTSVAIMLICLIALFVVCAGTALSVNIQIALGQLDIAPAITITQLLYSAGSPVILIVGMVKLRKRFMNLCCSKG</sequence>
<evidence type="ECO:0000256" key="7">
    <source>
        <dbReference type="ARBA" id="ARBA00023040"/>
    </source>
</evidence>
<dbReference type="SUPFAM" id="SSF81321">
    <property type="entry name" value="Family A G protein-coupled receptor-like"/>
    <property type="match status" value="1"/>
</dbReference>
<feature type="domain" description="G-protein coupled receptors family 1 profile" evidence="14">
    <location>
        <begin position="23"/>
        <end position="244"/>
    </location>
</feature>
<dbReference type="Ensembl" id="ENSLACT00000003331.1">
    <property type="protein sequence ID" value="ENSLACP00000003301.1"/>
    <property type="gene ID" value="ENSLACG00000002953.1"/>
</dbReference>
<feature type="transmembrane region" description="Helical" evidence="13">
    <location>
        <begin position="128"/>
        <end position="148"/>
    </location>
</feature>
<evidence type="ECO:0000256" key="8">
    <source>
        <dbReference type="ARBA" id="ARBA00023136"/>
    </source>
</evidence>
<feature type="transmembrane region" description="Helical" evidence="13">
    <location>
        <begin position="262"/>
        <end position="283"/>
    </location>
</feature>
<evidence type="ECO:0000256" key="4">
    <source>
        <dbReference type="ARBA" id="ARBA00022606"/>
    </source>
</evidence>
<keyword evidence="4 12" id="KW-0716">Sensory transduction</keyword>
<dbReference type="PROSITE" id="PS50262">
    <property type="entry name" value="G_PROTEIN_RECEP_F1_2"/>
    <property type="match status" value="1"/>
</dbReference>
<keyword evidence="16" id="KW-1185">Reference proteome</keyword>
<evidence type="ECO:0000256" key="1">
    <source>
        <dbReference type="ARBA" id="ARBA00004141"/>
    </source>
</evidence>
<evidence type="ECO:0000313" key="15">
    <source>
        <dbReference type="Ensembl" id="ENSLACP00000003301.1"/>
    </source>
</evidence>
<evidence type="ECO:0000256" key="2">
    <source>
        <dbReference type="ARBA" id="ARBA00007376"/>
    </source>
</evidence>
<keyword evidence="3 12" id="KW-0919">Taste</keyword>
<protein>
    <recommendedName>
        <fullName evidence="12">Taste receptor type 2</fullName>
    </recommendedName>
</protein>
<dbReference type="Pfam" id="PF05296">
    <property type="entry name" value="TAS2R"/>
    <property type="match status" value="1"/>
</dbReference>
<accession>H3A0Y0</accession>
<feature type="transmembrane region" description="Helical" evidence="13">
    <location>
        <begin position="88"/>
        <end position="108"/>
    </location>
</feature>
<dbReference type="GO" id="GO:0004930">
    <property type="term" value="F:G protein-coupled receptor activity"/>
    <property type="evidence" value="ECO:0007669"/>
    <property type="project" value="UniProtKB-KW"/>
</dbReference>
<keyword evidence="6 13" id="KW-1133">Transmembrane helix</keyword>
<dbReference type="Proteomes" id="UP000008672">
    <property type="component" value="Unassembled WGS sequence"/>
</dbReference>
<evidence type="ECO:0000256" key="10">
    <source>
        <dbReference type="ARBA" id="ARBA00023224"/>
    </source>
</evidence>
<dbReference type="GeneTree" id="ENSGT01150000286961"/>
<dbReference type="PANTHER" id="PTHR11394">
    <property type="entry name" value="TASTE RECEPTOR TYPE 2"/>
    <property type="match status" value="1"/>
</dbReference>
<comment type="subcellular location">
    <subcellularLocation>
        <location evidence="1 12">Membrane</location>
        <topology evidence="1 12">Multi-pass membrane protein</topology>
    </subcellularLocation>
</comment>
<dbReference type="InterPro" id="IPR007960">
    <property type="entry name" value="TAS2R"/>
</dbReference>
<evidence type="ECO:0000256" key="9">
    <source>
        <dbReference type="ARBA" id="ARBA00023170"/>
    </source>
</evidence>
<evidence type="ECO:0000256" key="3">
    <source>
        <dbReference type="ARBA" id="ARBA00022480"/>
    </source>
</evidence>
<dbReference type="FunCoup" id="H3A0Y0">
    <property type="interactions" value="529"/>
</dbReference>
<evidence type="ECO:0000256" key="13">
    <source>
        <dbReference type="SAM" id="Phobius"/>
    </source>
</evidence>
<keyword evidence="8 12" id="KW-0472">Membrane</keyword>
<reference evidence="16" key="1">
    <citation type="submission" date="2011-08" db="EMBL/GenBank/DDBJ databases">
        <title>The draft genome of Latimeria chalumnae.</title>
        <authorList>
            <person name="Di Palma F."/>
            <person name="Alfoldi J."/>
            <person name="Johnson J."/>
            <person name="Berlin A."/>
            <person name="Gnerre S."/>
            <person name="Jaffe D."/>
            <person name="MacCallum I."/>
            <person name="Young S."/>
            <person name="Walker B.J."/>
            <person name="Lander E."/>
            <person name="Lindblad-Toh K."/>
        </authorList>
    </citation>
    <scope>NUCLEOTIDE SEQUENCE [LARGE SCALE GENOMIC DNA]</scope>
    <source>
        <strain evidence="16">Wild caught</strain>
    </source>
</reference>
<keyword evidence="10 12" id="KW-0807">Transducer</keyword>
<evidence type="ECO:0000313" key="16">
    <source>
        <dbReference type="Proteomes" id="UP000008672"/>
    </source>
</evidence>
<keyword evidence="5 12" id="KW-0812">Transmembrane</keyword>
<feature type="transmembrane region" description="Helical" evidence="13">
    <location>
        <begin position="12"/>
        <end position="32"/>
    </location>
</feature>
<feature type="transmembrane region" description="Helical" evidence="13">
    <location>
        <begin position="230"/>
        <end position="256"/>
    </location>
</feature>
<dbReference type="GO" id="GO:0033038">
    <property type="term" value="F:bitter taste receptor activity"/>
    <property type="evidence" value="ECO:0007669"/>
    <property type="project" value="InterPro"/>
</dbReference>
<organism evidence="15 16">
    <name type="scientific">Latimeria chalumnae</name>
    <name type="common">Coelacanth</name>
    <dbReference type="NCBI Taxonomy" id="7897"/>
    <lineage>
        <taxon>Eukaryota</taxon>
        <taxon>Metazoa</taxon>
        <taxon>Chordata</taxon>
        <taxon>Craniata</taxon>
        <taxon>Vertebrata</taxon>
        <taxon>Euteleostomi</taxon>
        <taxon>Coelacanthiformes</taxon>
        <taxon>Coelacanthidae</taxon>
        <taxon>Latimeria</taxon>
    </lineage>
</organism>
<gene>
    <name evidence="15" type="primary">LOC102352474</name>
</gene>
<keyword evidence="9 12" id="KW-0675">Receptor</keyword>
<feature type="transmembrane region" description="Helical" evidence="13">
    <location>
        <begin position="188"/>
        <end position="209"/>
    </location>
</feature>
<feature type="transmembrane region" description="Helical" evidence="13">
    <location>
        <begin position="44"/>
        <end position="68"/>
    </location>
</feature>
<reference evidence="15" key="3">
    <citation type="submission" date="2025-09" db="UniProtKB">
        <authorList>
            <consortium name="Ensembl"/>
        </authorList>
    </citation>
    <scope>IDENTIFICATION</scope>
</reference>
<evidence type="ECO:0000256" key="11">
    <source>
        <dbReference type="RuleBase" id="RU004423"/>
    </source>
</evidence>
<dbReference type="EMBL" id="AFYH01259030">
    <property type="status" value="NOT_ANNOTATED_CDS"/>
    <property type="molecule type" value="Genomic_DNA"/>
</dbReference>
<reference evidence="15" key="2">
    <citation type="submission" date="2025-08" db="UniProtKB">
        <authorList>
            <consortium name="Ensembl"/>
        </authorList>
    </citation>
    <scope>IDENTIFICATION</scope>
</reference>
<dbReference type="InParanoid" id="H3A0Y0"/>
<proteinExistence type="inferred from homology"/>
<keyword evidence="7 12" id="KW-0297">G-protein coupled receptor</keyword>
<dbReference type="HOGENOM" id="CLU_072337_0_0_1"/>